<feature type="domain" description="Glycosyl hydrolase family 13 catalytic" evidence="3">
    <location>
        <begin position="5"/>
        <end position="150"/>
    </location>
</feature>
<proteinExistence type="predicted"/>
<dbReference type="GO" id="GO:0016798">
    <property type="term" value="F:hydrolase activity, acting on glycosyl bonds"/>
    <property type="evidence" value="ECO:0007669"/>
    <property type="project" value="UniProtKB-KW"/>
</dbReference>
<dbReference type="InterPro" id="IPR013780">
    <property type="entry name" value="Glyco_hydro_b"/>
</dbReference>
<gene>
    <name evidence="4" type="ORF">ENL26_00350</name>
</gene>
<keyword evidence="2" id="KW-0326">Glycosidase</keyword>
<organism evidence="4">
    <name type="scientific">Kosmotoga arenicorallina</name>
    <dbReference type="NCBI Taxonomy" id="688066"/>
    <lineage>
        <taxon>Bacteria</taxon>
        <taxon>Thermotogati</taxon>
        <taxon>Thermotogota</taxon>
        <taxon>Thermotogae</taxon>
        <taxon>Kosmotogales</taxon>
        <taxon>Kosmotogaceae</taxon>
        <taxon>Kosmotoga</taxon>
    </lineage>
</organism>
<sequence>EIKPEFWRSHFRPTLKELNKNALIVGEIWGDAKVYLQGDLFDSIMNYQFRDAVIEYVARAGHSARKFVNMTDYYLKRYPPQVLTSLWNMLDSHDTERFLTTVYSNEKLFKIAVGLQMTFIGSPVIYYGDEVGMTGGKDPDNRRPMPWKEELWNKSILNYYKKLITLRKEHPALSRGDYSVISTSNSLLVYKREMGNDVLVIIANPGDKAERLSGITGNHKELLTGEILEMEGLSIPPESFMIFEAANE</sequence>
<keyword evidence="1" id="KW-0378">Hydrolase</keyword>
<dbReference type="GO" id="GO:0005975">
    <property type="term" value="P:carbohydrate metabolic process"/>
    <property type="evidence" value="ECO:0007669"/>
    <property type="project" value="InterPro"/>
</dbReference>
<accession>A0A7C5HWA9</accession>
<comment type="caution">
    <text evidence="4">The sequence shown here is derived from an EMBL/GenBank/DDBJ whole genome shotgun (WGS) entry which is preliminary data.</text>
</comment>
<dbReference type="SUPFAM" id="SSF51445">
    <property type="entry name" value="(Trans)glycosidases"/>
    <property type="match status" value="1"/>
</dbReference>
<feature type="non-terminal residue" evidence="4">
    <location>
        <position position="1"/>
    </location>
</feature>
<dbReference type="EMBL" id="DRTH01000014">
    <property type="protein sequence ID" value="HHF08209.1"/>
    <property type="molecule type" value="Genomic_DNA"/>
</dbReference>
<dbReference type="Proteomes" id="UP000886129">
    <property type="component" value="Unassembled WGS sequence"/>
</dbReference>
<dbReference type="InterPro" id="IPR006047">
    <property type="entry name" value="GH13_cat_dom"/>
</dbReference>
<evidence type="ECO:0000256" key="2">
    <source>
        <dbReference type="ARBA" id="ARBA00023295"/>
    </source>
</evidence>
<dbReference type="AlphaFoldDB" id="A0A7C5HWA9"/>
<dbReference type="PANTHER" id="PTHR10357:SF210">
    <property type="entry name" value="MALTODEXTRIN GLUCOSIDASE"/>
    <property type="match status" value="1"/>
</dbReference>
<dbReference type="SUPFAM" id="SSF51011">
    <property type="entry name" value="Glycosyl hydrolase domain"/>
    <property type="match status" value="1"/>
</dbReference>
<evidence type="ECO:0000256" key="1">
    <source>
        <dbReference type="ARBA" id="ARBA00022801"/>
    </source>
</evidence>
<evidence type="ECO:0000313" key="4">
    <source>
        <dbReference type="EMBL" id="HHF08209.1"/>
    </source>
</evidence>
<evidence type="ECO:0000259" key="3">
    <source>
        <dbReference type="Pfam" id="PF00128"/>
    </source>
</evidence>
<dbReference type="InterPro" id="IPR017853">
    <property type="entry name" value="GH"/>
</dbReference>
<dbReference type="PANTHER" id="PTHR10357">
    <property type="entry name" value="ALPHA-AMYLASE FAMILY MEMBER"/>
    <property type="match status" value="1"/>
</dbReference>
<dbReference type="Gene3D" id="3.20.20.80">
    <property type="entry name" value="Glycosidases"/>
    <property type="match status" value="1"/>
</dbReference>
<name>A0A7C5HWA9_9BACT</name>
<protein>
    <submittedName>
        <fullName evidence="4">DUF3459 domain-containing protein</fullName>
    </submittedName>
</protein>
<dbReference type="Pfam" id="PF00128">
    <property type="entry name" value="Alpha-amylase"/>
    <property type="match status" value="1"/>
</dbReference>
<dbReference type="Gene3D" id="2.60.40.1180">
    <property type="entry name" value="Golgi alpha-mannosidase II"/>
    <property type="match status" value="1"/>
</dbReference>
<reference evidence="4" key="1">
    <citation type="journal article" date="2020" name="mSystems">
        <title>Genome- and Community-Level Interaction Insights into Carbon Utilization and Element Cycling Functions of Hydrothermarchaeota in Hydrothermal Sediment.</title>
        <authorList>
            <person name="Zhou Z."/>
            <person name="Liu Y."/>
            <person name="Xu W."/>
            <person name="Pan J."/>
            <person name="Luo Z.H."/>
            <person name="Li M."/>
        </authorList>
    </citation>
    <scope>NUCLEOTIDE SEQUENCE [LARGE SCALE GENOMIC DNA]</scope>
    <source>
        <strain evidence="4">HyVt-80</strain>
    </source>
</reference>